<gene>
    <name evidence="1" type="ORF">S01H4_20306</name>
</gene>
<organism evidence="1">
    <name type="scientific">marine sediment metagenome</name>
    <dbReference type="NCBI Taxonomy" id="412755"/>
    <lineage>
        <taxon>unclassified sequences</taxon>
        <taxon>metagenomes</taxon>
        <taxon>ecological metagenomes</taxon>
    </lineage>
</organism>
<reference evidence="1" key="1">
    <citation type="journal article" date="2014" name="Front. Microbiol.">
        <title>High frequency of phylogenetically diverse reductive dehalogenase-homologous genes in deep subseafloor sedimentary metagenomes.</title>
        <authorList>
            <person name="Kawai M."/>
            <person name="Futagami T."/>
            <person name="Toyoda A."/>
            <person name="Takaki Y."/>
            <person name="Nishi S."/>
            <person name="Hori S."/>
            <person name="Arai W."/>
            <person name="Tsubouchi T."/>
            <person name="Morono Y."/>
            <person name="Uchiyama I."/>
            <person name="Ito T."/>
            <person name="Fujiyama A."/>
            <person name="Inagaki F."/>
            <person name="Takami H."/>
        </authorList>
    </citation>
    <scope>NUCLEOTIDE SEQUENCE</scope>
    <source>
        <strain evidence="1">Expedition CK06-06</strain>
    </source>
</reference>
<feature type="non-terminal residue" evidence="1">
    <location>
        <position position="1"/>
    </location>
</feature>
<dbReference type="EMBL" id="BART01009121">
    <property type="protein sequence ID" value="GAG63230.1"/>
    <property type="molecule type" value="Genomic_DNA"/>
</dbReference>
<proteinExistence type="predicted"/>
<comment type="caution">
    <text evidence="1">The sequence shown here is derived from an EMBL/GenBank/DDBJ whole genome shotgun (WGS) entry which is preliminary data.</text>
</comment>
<name>X0Z234_9ZZZZ</name>
<dbReference type="AlphaFoldDB" id="X0Z234"/>
<protein>
    <submittedName>
        <fullName evidence="1">Uncharacterized protein</fullName>
    </submittedName>
</protein>
<accession>X0Z234</accession>
<feature type="non-terminal residue" evidence="1">
    <location>
        <position position="381"/>
    </location>
</feature>
<sequence>KATDNAATISNLIGQEINVEYEDENTITNYKGLYMRLVTDTDLPANSWGIHLYNQQKAEADGGTITSAIYVSDNLNPALDAWEYGLDLSGSAAGINTADIRLQHGETIKNTTDGRIDVDAQMLFQNSTDSVTGYMFKDSNGGTSVLNIDTTNERVGIGTDAPGNTLDVRGATLTSNGTYGTTLTYSAGNATGILDTYGNHGLEIRTNNIEVARITSGQLVGFGTATPDTIVEVVEESADAVLTVTVYDDDATELPEVNLRKADNTEASPALVDDGDVVGEFSFAGHDGSGFHKSAIMRGIIDGVPSDGTDMPTGISWLTTPDGSATPVEGLYLSPDGELSGDPFNNNETDKMTGAVWAYQPTLTALWAIGRNPATTEPDVT</sequence>
<evidence type="ECO:0000313" key="1">
    <source>
        <dbReference type="EMBL" id="GAG63230.1"/>
    </source>
</evidence>